<reference evidence="2" key="1">
    <citation type="submission" date="2019-08" db="EMBL/GenBank/DDBJ databases">
        <title>Complete Genome Sequence of the Polysaccharide-Degrading Rumen Bacterium Pseudobutyrivibrio xylanivorans MA3014.</title>
        <authorList>
            <person name="Palevich N."/>
            <person name="Maclean P.H."/>
            <person name="Kelly W.J."/>
            <person name="Leahy S.C."/>
            <person name="Rakonjac J."/>
            <person name="Attwood G.T."/>
        </authorList>
    </citation>
    <scope>NUCLEOTIDE SEQUENCE [LARGE SCALE GENOMIC DNA]</scope>
    <source>
        <strain evidence="2">MA3014</strain>
    </source>
</reference>
<evidence type="ECO:0008006" key="3">
    <source>
        <dbReference type="Google" id="ProtNLM"/>
    </source>
</evidence>
<sequence>MKNLEVALCDLDSDYILKFANHVMEQARVSVHIFTTPEGFFSDENDFDVCILTEEFEEVAGFRPKGRVGHKYILTEGLADEAEDYIYKYQAVNNILDEIFEFRQRSGTNVSVKKSSEKSKLVGVYSPNSHELQLPFAMALGQAYRSGGRVLFIDLEEISIMSNLIGKSCERNLMDLLYEISTGNSNADLSKYLRTFMGFDYVEPFINPNEISEIDEDTWNRFFDVLAKSDYDVVVILFGRTINGFTSYIERLNKLYVLGRPGDYFRMGQQIFLDYLERIELDVEVENVLLPMSAGNLSDGTYQIEELLQGNLGVFVKKLLA</sequence>
<proteinExistence type="predicted"/>
<protein>
    <recommendedName>
        <fullName evidence="3">AAA domain-containing protein</fullName>
    </recommendedName>
</protein>
<evidence type="ECO:0000313" key="2">
    <source>
        <dbReference type="Proteomes" id="UP000327030"/>
    </source>
</evidence>
<gene>
    <name evidence="1" type="ORF">FXF36_03920</name>
</gene>
<dbReference type="EMBL" id="CP043028">
    <property type="protein sequence ID" value="QFJ54076.1"/>
    <property type="molecule type" value="Genomic_DNA"/>
</dbReference>
<evidence type="ECO:0000313" key="1">
    <source>
        <dbReference type="EMBL" id="QFJ54076.1"/>
    </source>
</evidence>
<dbReference type="OrthoDB" id="9777019at2"/>
<dbReference type="Gene3D" id="3.40.50.10850">
    <property type="entry name" value="Ntrc-like two-domain protein"/>
    <property type="match status" value="1"/>
</dbReference>
<organism evidence="1 2">
    <name type="scientific">Pseudobutyrivibrio xylanivorans</name>
    <dbReference type="NCBI Taxonomy" id="185007"/>
    <lineage>
        <taxon>Bacteria</taxon>
        <taxon>Bacillati</taxon>
        <taxon>Bacillota</taxon>
        <taxon>Clostridia</taxon>
        <taxon>Lachnospirales</taxon>
        <taxon>Lachnospiraceae</taxon>
        <taxon>Pseudobutyrivibrio</taxon>
    </lineage>
</organism>
<dbReference type="KEGG" id="pxv:FXF36_03920"/>
<dbReference type="Gene3D" id="3.40.50.300">
    <property type="entry name" value="P-loop containing nucleotide triphosphate hydrolases"/>
    <property type="match status" value="1"/>
</dbReference>
<dbReference type="AlphaFoldDB" id="A0A5P6VN26"/>
<accession>A0A5P6VN26</accession>
<dbReference type="InterPro" id="IPR027417">
    <property type="entry name" value="P-loop_NTPase"/>
</dbReference>
<dbReference type="RefSeq" id="WP_151622573.1">
    <property type="nucleotide sequence ID" value="NZ_CP043028.1"/>
</dbReference>
<name>A0A5P6VN26_PSEXY</name>
<dbReference type="Proteomes" id="UP000327030">
    <property type="component" value="Chromosome 1"/>
</dbReference>